<comment type="caution">
    <text evidence="10">Lacks conserved residue(s) required for the propagation of feature annotation.</text>
</comment>
<dbReference type="HAMAP" id="MF_00185">
    <property type="entry name" value="IPP_trans"/>
    <property type="match status" value="1"/>
</dbReference>
<evidence type="ECO:0000313" key="15">
    <source>
        <dbReference type="Proteomes" id="UP000215559"/>
    </source>
</evidence>
<evidence type="ECO:0000313" key="14">
    <source>
        <dbReference type="EMBL" id="OYD15878.1"/>
    </source>
</evidence>
<evidence type="ECO:0000256" key="5">
    <source>
        <dbReference type="ARBA" id="ARBA00022694"/>
    </source>
</evidence>
<evidence type="ECO:0000256" key="1">
    <source>
        <dbReference type="ARBA" id="ARBA00001946"/>
    </source>
</evidence>
<comment type="cofactor">
    <cofactor evidence="1 10">
        <name>Mg(2+)</name>
        <dbReference type="ChEBI" id="CHEBI:18420"/>
    </cofactor>
</comment>
<comment type="caution">
    <text evidence="14">The sequence shown here is derived from an EMBL/GenBank/DDBJ whole genome shotgun (WGS) entry which is preliminary data.</text>
</comment>
<evidence type="ECO:0000256" key="10">
    <source>
        <dbReference type="HAMAP-Rule" id="MF_00185"/>
    </source>
</evidence>
<gene>
    <name evidence="10" type="primary">miaA</name>
    <name evidence="14" type="ORF">CH330_04285</name>
</gene>
<evidence type="ECO:0000256" key="9">
    <source>
        <dbReference type="ARBA" id="ARBA00049563"/>
    </source>
</evidence>
<protein>
    <recommendedName>
        <fullName evidence="10">tRNA dimethylallyltransferase</fullName>
        <ecNumber evidence="10">2.5.1.75</ecNumber>
    </recommendedName>
    <alternativeName>
        <fullName evidence="10">Dimethylallyl diphosphate:tRNA dimethylallyltransferase</fullName>
        <shortName evidence="10">DMAPP:tRNA dimethylallyltransferase</shortName>
        <shortName evidence="10">DMATase</shortName>
    </alternativeName>
    <alternativeName>
        <fullName evidence="10">Isopentenyl-diphosphate:tRNA isopentenyltransferase</fullName>
        <shortName evidence="10">IPP transferase</shortName>
        <shortName evidence="10">IPPT</shortName>
        <shortName evidence="10">IPTase</shortName>
    </alternativeName>
</protein>
<dbReference type="GO" id="GO:0006400">
    <property type="term" value="P:tRNA modification"/>
    <property type="evidence" value="ECO:0007669"/>
    <property type="project" value="TreeGrafter"/>
</dbReference>
<evidence type="ECO:0000256" key="11">
    <source>
        <dbReference type="RuleBase" id="RU003783"/>
    </source>
</evidence>
<organism evidence="14 15">
    <name type="scientific">candidate division WOR-3 bacterium JGI_Cruoil_03_51_56</name>
    <dbReference type="NCBI Taxonomy" id="1973747"/>
    <lineage>
        <taxon>Bacteria</taxon>
        <taxon>Bacteria division WOR-3</taxon>
    </lineage>
</organism>
<dbReference type="Gene3D" id="1.10.20.140">
    <property type="match status" value="1"/>
</dbReference>
<dbReference type="NCBIfam" id="TIGR00174">
    <property type="entry name" value="miaA"/>
    <property type="match status" value="1"/>
</dbReference>
<dbReference type="PANTHER" id="PTHR11088:SF60">
    <property type="entry name" value="TRNA DIMETHYLALLYLTRANSFERASE"/>
    <property type="match status" value="1"/>
</dbReference>
<proteinExistence type="inferred from homology"/>
<evidence type="ECO:0000256" key="3">
    <source>
        <dbReference type="ARBA" id="ARBA00005842"/>
    </source>
</evidence>
<dbReference type="Proteomes" id="UP000215559">
    <property type="component" value="Unassembled WGS sequence"/>
</dbReference>
<feature type="region of interest" description="Interaction with substrate tRNA" evidence="10">
    <location>
        <begin position="153"/>
        <end position="157"/>
    </location>
</feature>
<evidence type="ECO:0000256" key="2">
    <source>
        <dbReference type="ARBA" id="ARBA00003213"/>
    </source>
</evidence>
<name>A0A235BU91_UNCW3</name>
<dbReference type="Gene3D" id="3.40.50.300">
    <property type="entry name" value="P-loop containing nucleotide triphosphate hydrolases"/>
    <property type="match status" value="1"/>
</dbReference>
<dbReference type="InterPro" id="IPR018022">
    <property type="entry name" value="IPT"/>
</dbReference>
<dbReference type="EC" id="2.5.1.75" evidence="10"/>
<feature type="binding site" evidence="10">
    <location>
        <begin position="8"/>
        <end position="15"/>
    </location>
    <ligand>
        <name>ATP</name>
        <dbReference type="ChEBI" id="CHEBI:30616"/>
    </ligand>
</feature>
<dbReference type="SUPFAM" id="SSF52540">
    <property type="entry name" value="P-loop containing nucleoside triphosphate hydrolases"/>
    <property type="match status" value="2"/>
</dbReference>
<dbReference type="GO" id="GO:0052381">
    <property type="term" value="F:tRNA dimethylallyltransferase activity"/>
    <property type="evidence" value="ECO:0007669"/>
    <property type="project" value="UniProtKB-UniRule"/>
</dbReference>
<evidence type="ECO:0000256" key="12">
    <source>
        <dbReference type="RuleBase" id="RU003784"/>
    </source>
</evidence>
<sequence>MKIFVLTGPTGVGKTEVAIALARRFGTELISADSRQVYTWLDIGTAKPDEKLRSGVRIHMIDMVEPNRIYSAADYSRDATAVMRRLLRERKRLIVVGGSGLYIRALFQPFFETPKPSKELRQRLESQSTVELYQKLKGLDPERALHLHPHDRQRIMRALEIHELTGKTMTELARESRKQSEFLPVYAVLTMPRSLLRAQLNARFDTMMKAGLLDEVRRLKDAGFGNDTYVANAYGYAELLAFLDKKISLEKAAQIAKAKTRAYARRQLTWCRSLKGAHWFEYTNTKDTAAKLVPILAGVLKLTRT</sequence>
<comment type="catalytic activity">
    <reaction evidence="9 10 11">
        <text>adenosine(37) in tRNA + dimethylallyl diphosphate = N(6)-dimethylallyladenosine(37) in tRNA + diphosphate</text>
        <dbReference type="Rhea" id="RHEA:26482"/>
        <dbReference type="Rhea" id="RHEA-COMP:10162"/>
        <dbReference type="Rhea" id="RHEA-COMP:10375"/>
        <dbReference type="ChEBI" id="CHEBI:33019"/>
        <dbReference type="ChEBI" id="CHEBI:57623"/>
        <dbReference type="ChEBI" id="CHEBI:74411"/>
        <dbReference type="ChEBI" id="CHEBI:74415"/>
        <dbReference type="EC" id="2.5.1.75"/>
    </reaction>
</comment>
<keyword evidence="5 10" id="KW-0819">tRNA processing</keyword>
<feature type="region of interest" description="Interaction with substrate tRNA" evidence="10">
    <location>
        <begin position="33"/>
        <end position="36"/>
    </location>
</feature>
<dbReference type="PANTHER" id="PTHR11088">
    <property type="entry name" value="TRNA DIMETHYLALLYLTRANSFERASE"/>
    <property type="match status" value="1"/>
</dbReference>
<dbReference type="GO" id="GO:0005524">
    <property type="term" value="F:ATP binding"/>
    <property type="evidence" value="ECO:0007669"/>
    <property type="project" value="UniProtKB-UniRule"/>
</dbReference>
<keyword evidence="7 10" id="KW-0067">ATP-binding</keyword>
<comment type="similarity">
    <text evidence="3 10 13">Belongs to the IPP transferase family.</text>
</comment>
<evidence type="ECO:0000256" key="4">
    <source>
        <dbReference type="ARBA" id="ARBA00022679"/>
    </source>
</evidence>
<feature type="binding site" evidence="10">
    <location>
        <begin position="10"/>
        <end position="15"/>
    </location>
    <ligand>
        <name>substrate</name>
    </ligand>
</feature>
<evidence type="ECO:0000256" key="6">
    <source>
        <dbReference type="ARBA" id="ARBA00022741"/>
    </source>
</evidence>
<comment type="function">
    <text evidence="2 10 12">Catalyzes the transfer of a dimethylallyl group onto the adenine at position 37 in tRNAs that read codons beginning with uridine, leading to the formation of N6-(dimethylallyl)adenosine (i(6)A).</text>
</comment>
<dbReference type="AlphaFoldDB" id="A0A235BU91"/>
<dbReference type="InterPro" id="IPR027417">
    <property type="entry name" value="P-loop_NTPase"/>
</dbReference>
<dbReference type="InterPro" id="IPR039657">
    <property type="entry name" value="Dimethylallyltransferase"/>
</dbReference>
<feature type="site" description="Interaction with substrate tRNA" evidence="10">
    <location>
        <position position="99"/>
    </location>
</feature>
<reference evidence="14 15" key="1">
    <citation type="submission" date="2017-07" db="EMBL/GenBank/DDBJ databases">
        <title>Recovery of genomes from metagenomes via a dereplication, aggregation, and scoring strategy.</title>
        <authorList>
            <person name="Sieber C.M."/>
            <person name="Probst A.J."/>
            <person name="Sharrar A."/>
            <person name="Thomas B.C."/>
            <person name="Hess M."/>
            <person name="Tringe S.G."/>
            <person name="Banfield J.F."/>
        </authorList>
    </citation>
    <scope>NUCLEOTIDE SEQUENCE [LARGE SCALE GENOMIC DNA]</scope>
    <source>
        <strain evidence="14">JGI_Cruoil_03_51_56</strain>
    </source>
</reference>
<evidence type="ECO:0000256" key="7">
    <source>
        <dbReference type="ARBA" id="ARBA00022840"/>
    </source>
</evidence>
<keyword evidence="4 10" id="KW-0808">Transferase</keyword>
<dbReference type="Pfam" id="PF01715">
    <property type="entry name" value="IPPT"/>
    <property type="match status" value="1"/>
</dbReference>
<accession>A0A235BU91</accession>
<feature type="site" description="Interaction with substrate tRNA" evidence="10">
    <location>
        <position position="121"/>
    </location>
</feature>
<keyword evidence="6 10" id="KW-0547">Nucleotide-binding</keyword>
<evidence type="ECO:0000256" key="8">
    <source>
        <dbReference type="ARBA" id="ARBA00022842"/>
    </source>
</evidence>
<comment type="subunit">
    <text evidence="10">Monomer.</text>
</comment>
<keyword evidence="8 10" id="KW-0460">Magnesium</keyword>
<evidence type="ECO:0000256" key="13">
    <source>
        <dbReference type="RuleBase" id="RU003785"/>
    </source>
</evidence>
<dbReference type="EMBL" id="NOZP01000080">
    <property type="protein sequence ID" value="OYD15878.1"/>
    <property type="molecule type" value="Genomic_DNA"/>
</dbReference>